<keyword evidence="1" id="KW-1133">Transmembrane helix</keyword>
<keyword evidence="3" id="KW-1185">Reference proteome</keyword>
<organism evidence="2 3">
    <name type="scientific">Prosthecobacter debontii</name>
    <dbReference type="NCBI Taxonomy" id="48467"/>
    <lineage>
        <taxon>Bacteria</taxon>
        <taxon>Pseudomonadati</taxon>
        <taxon>Verrucomicrobiota</taxon>
        <taxon>Verrucomicrobiia</taxon>
        <taxon>Verrucomicrobiales</taxon>
        <taxon>Verrucomicrobiaceae</taxon>
        <taxon>Prosthecobacter</taxon>
    </lineage>
</organism>
<name>A0A1T4XNB1_9BACT</name>
<evidence type="ECO:0000256" key="1">
    <source>
        <dbReference type="SAM" id="Phobius"/>
    </source>
</evidence>
<accession>A0A1T4XNB1</accession>
<evidence type="ECO:0000313" key="2">
    <source>
        <dbReference type="EMBL" id="SKA90628.1"/>
    </source>
</evidence>
<dbReference type="OrthoDB" id="186692at2"/>
<dbReference type="InterPro" id="IPR046487">
    <property type="entry name" value="DUF6580"/>
</dbReference>
<dbReference type="EMBL" id="FUYE01000004">
    <property type="protein sequence ID" value="SKA90628.1"/>
    <property type="molecule type" value="Genomic_DNA"/>
</dbReference>
<proteinExistence type="predicted"/>
<feature type="transmembrane region" description="Helical" evidence="1">
    <location>
        <begin position="62"/>
        <end position="83"/>
    </location>
</feature>
<reference evidence="3" key="1">
    <citation type="submission" date="2017-02" db="EMBL/GenBank/DDBJ databases">
        <authorList>
            <person name="Varghese N."/>
            <person name="Submissions S."/>
        </authorList>
    </citation>
    <scope>NUCLEOTIDE SEQUENCE [LARGE SCALE GENOMIC DNA]</scope>
    <source>
        <strain evidence="3">ATCC 700200</strain>
    </source>
</reference>
<dbReference type="Proteomes" id="UP000190774">
    <property type="component" value="Unassembled WGS sequence"/>
</dbReference>
<dbReference type="RefSeq" id="WP_139373143.1">
    <property type="nucleotide sequence ID" value="NZ_FUYE01000004.1"/>
</dbReference>
<feature type="transmembrane region" description="Helical" evidence="1">
    <location>
        <begin position="118"/>
        <end position="140"/>
    </location>
</feature>
<evidence type="ECO:0000313" key="3">
    <source>
        <dbReference type="Proteomes" id="UP000190774"/>
    </source>
</evidence>
<keyword evidence="1" id="KW-0472">Membrane</keyword>
<keyword evidence="1" id="KW-0812">Transmembrane</keyword>
<feature type="transmembrane region" description="Helical" evidence="1">
    <location>
        <begin position="89"/>
        <end position="106"/>
    </location>
</feature>
<dbReference type="AlphaFoldDB" id="A0A1T4XNB1"/>
<protein>
    <submittedName>
        <fullName evidence="2">Uncharacterized protein</fullName>
    </submittedName>
</protein>
<gene>
    <name evidence="2" type="ORF">SAMN02745166_01728</name>
</gene>
<dbReference type="STRING" id="48467.SAMN02745166_01728"/>
<dbReference type="Pfam" id="PF20221">
    <property type="entry name" value="DUF6580"/>
    <property type="match status" value="1"/>
</dbReference>
<sequence length="205" mass="22439">MKSSSRSVPSLPWIPLLLVLAALALRWVKLGVDGMTLLPNFAPWMALAFTGTLVFPRGSMPWWAWPALLMGVDFAAMGAQMWSLADGRAEVFLTYGLYAGAAWWAGQMRGKVNIVQTLLGVIACGVAFYVVTNALCWWVKPYYTKDLAGFVQAMTTGLPAFAPTWTFFRNSLLSDLGFSALLLAAYNVEAKVRSVPVIHWVSTPA</sequence>